<dbReference type="SMART" id="SM00382">
    <property type="entry name" value="AAA"/>
    <property type="match status" value="1"/>
</dbReference>
<dbReference type="SUPFAM" id="SSF90123">
    <property type="entry name" value="ABC transporter transmembrane region"/>
    <property type="match status" value="1"/>
</dbReference>
<keyword evidence="4" id="KW-0547">Nucleotide-binding</keyword>
<dbReference type="RefSeq" id="XP_018494495.2">
    <property type="nucleotide sequence ID" value="XM_018638979.2"/>
</dbReference>
<dbReference type="GO" id="GO:0140359">
    <property type="term" value="F:ABC-type transporter activity"/>
    <property type="evidence" value="ECO:0007669"/>
    <property type="project" value="InterPro"/>
</dbReference>
<accession>A0AAJ7L5K0</accession>
<keyword evidence="6 8" id="KW-1133">Transmembrane helix</keyword>
<gene>
    <name evidence="12" type="primary">LOC100909260</name>
</gene>
<keyword evidence="5" id="KW-0067">ATP-binding</keyword>
<dbReference type="InterPro" id="IPR003593">
    <property type="entry name" value="AAA+_ATPase"/>
</dbReference>
<dbReference type="GO" id="GO:0016887">
    <property type="term" value="F:ATP hydrolysis activity"/>
    <property type="evidence" value="ECO:0007669"/>
    <property type="project" value="InterPro"/>
</dbReference>
<dbReference type="GeneID" id="100909260"/>
<protein>
    <submittedName>
        <fullName evidence="12">ATP-binding cassette sub-family D member 4-like</fullName>
    </submittedName>
</protein>
<keyword evidence="3 8" id="KW-0812">Transmembrane</keyword>
<dbReference type="GO" id="GO:0015910">
    <property type="term" value="P:long-chain fatty acid import into peroxisome"/>
    <property type="evidence" value="ECO:0007669"/>
    <property type="project" value="TreeGrafter"/>
</dbReference>
<evidence type="ECO:0000256" key="3">
    <source>
        <dbReference type="ARBA" id="ARBA00022692"/>
    </source>
</evidence>
<organism evidence="11 12">
    <name type="scientific">Galendromus occidentalis</name>
    <name type="common">western predatory mite</name>
    <dbReference type="NCBI Taxonomy" id="34638"/>
    <lineage>
        <taxon>Eukaryota</taxon>
        <taxon>Metazoa</taxon>
        <taxon>Ecdysozoa</taxon>
        <taxon>Arthropoda</taxon>
        <taxon>Chelicerata</taxon>
        <taxon>Arachnida</taxon>
        <taxon>Acari</taxon>
        <taxon>Parasitiformes</taxon>
        <taxon>Mesostigmata</taxon>
        <taxon>Gamasina</taxon>
        <taxon>Phytoseioidea</taxon>
        <taxon>Phytoseiidae</taxon>
        <taxon>Typhlodrominae</taxon>
        <taxon>Galendromus</taxon>
    </lineage>
</organism>
<feature type="domain" description="ABC transmembrane type-1" evidence="10">
    <location>
        <begin position="63"/>
        <end position="234"/>
    </location>
</feature>
<dbReference type="GO" id="GO:0005524">
    <property type="term" value="F:ATP binding"/>
    <property type="evidence" value="ECO:0007669"/>
    <property type="project" value="UniProtKB-KW"/>
</dbReference>
<evidence type="ECO:0000256" key="5">
    <source>
        <dbReference type="ARBA" id="ARBA00022840"/>
    </source>
</evidence>
<dbReference type="PANTHER" id="PTHR11384:SF59">
    <property type="entry name" value="LYSOSOMAL COBALAMIN TRANSPORTER ABCD4"/>
    <property type="match status" value="1"/>
</dbReference>
<evidence type="ECO:0000256" key="7">
    <source>
        <dbReference type="ARBA" id="ARBA00023136"/>
    </source>
</evidence>
<dbReference type="Proteomes" id="UP000694867">
    <property type="component" value="Unplaced"/>
</dbReference>
<proteinExistence type="inferred from homology"/>
<dbReference type="InterPro" id="IPR017871">
    <property type="entry name" value="ABC_transporter-like_CS"/>
</dbReference>
<name>A0AAJ7L5K0_9ACAR</name>
<keyword evidence="2" id="KW-0813">Transport</keyword>
<dbReference type="PANTHER" id="PTHR11384">
    <property type="entry name" value="ATP-BINDING CASSETTE, SUB-FAMILY D MEMBER"/>
    <property type="match status" value="1"/>
</dbReference>
<dbReference type="KEGG" id="goe:100909260"/>
<evidence type="ECO:0000256" key="8">
    <source>
        <dbReference type="SAM" id="Phobius"/>
    </source>
</evidence>
<dbReference type="InterPro" id="IPR003439">
    <property type="entry name" value="ABC_transporter-like_ATP-bd"/>
</dbReference>
<feature type="transmembrane region" description="Helical" evidence="8">
    <location>
        <begin position="181"/>
        <end position="201"/>
    </location>
</feature>
<dbReference type="Pfam" id="PF06472">
    <property type="entry name" value="ABC_membrane_2"/>
    <property type="match status" value="1"/>
</dbReference>
<feature type="transmembrane region" description="Helical" evidence="8">
    <location>
        <begin position="82"/>
        <end position="103"/>
    </location>
</feature>
<keyword evidence="7 8" id="KW-0472">Membrane</keyword>
<dbReference type="SUPFAM" id="SSF52540">
    <property type="entry name" value="P-loop containing nucleoside triphosphate hydrolases"/>
    <property type="match status" value="1"/>
</dbReference>
<dbReference type="GO" id="GO:0006635">
    <property type="term" value="P:fatty acid beta-oxidation"/>
    <property type="evidence" value="ECO:0007669"/>
    <property type="project" value="TreeGrafter"/>
</dbReference>
<feature type="domain" description="ABC transporter" evidence="9">
    <location>
        <begin position="370"/>
        <end position="591"/>
    </location>
</feature>
<dbReference type="AlphaFoldDB" id="A0AAJ7L5K0"/>
<keyword evidence="11" id="KW-1185">Reference proteome</keyword>
<evidence type="ECO:0000313" key="11">
    <source>
        <dbReference type="Proteomes" id="UP000694867"/>
    </source>
</evidence>
<evidence type="ECO:0000256" key="1">
    <source>
        <dbReference type="ARBA" id="ARBA00008575"/>
    </source>
</evidence>
<reference evidence="12" key="1">
    <citation type="submission" date="2025-08" db="UniProtKB">
        <authorList>
            <consortium name="RefSeq"/>
        </authorList>
    </citation>
    <scope>IDENTIFICATION</scope>
</reference>
<dbReference type="Gene3D" id="1.20.1560.10">
    <property type="entry name" value="ABC transporter type 1, transmembrane domain"/>
    <property type="match status" value="1"/>
</dbReference>
<feature type="transmembrane region" description="Helical" evidence="8">
    <location>
        <begin position="152"/>
        <end position="175"/>
    </location>
</feature>
<dbReference type="Gene3D" id="3.40.50.300">
    <property type="entry name" value="P-loop containing nucleotide triphosphate hydrolases"/>
    <property type="match status" value="1"/>
</dbReference>
<evidence type="ECO:0000259" key="9">
    <source>
        <dbReference type="PROSITE" id="PS50893"/>
    </source>
</evidence>
<evidence type="ECO:0000256" key="4">
    <source>
        <dbReference type="ARBA" id="ARBA00022741"/>
    </source>
</evidence>
<dbReference type="PROSITE" id="PS50929">
    <property type="entry name" value="ABC_TM1F"/>
    <property type="match status" value="1"/>
</dbReference>
<dbReference type="InterPro" id="IPR050835">
    <property type="entry name" value="ABC_transporter_sub-D"/>
</dbReference>
<dbReference type="GO" id="GO:0042760">
    <property type="term" value="P:very long-chain fatty acid catabolic process"/>
    <property type="evidence" value="ECO:0007669"/>
    <property type="project" value="TreeGrafter"/>
</dbReference>
<evidence type="ECO:0000256" key="2">
    <source>
        <dbReference type="ARBA" id="ARBA00022448"/>
    </source>
</evidence>
<dbReference type="GO" id="GO:0007031">
    <property type="term" value="P:peroxisome organization"/>
    <property type="evidence" value="ECO:0007669"/>
    <property type="project" value="TreeGrafter"/>
</dbReference>
<sequence length="591" mass="67199">MPLSDIKIELDRVEFSKLPNIVAEVWKIFMTVLRESKMLCSFLPLLCILEGLENGLDFKNGMLLGDMVGAVTRQDARGFSLLTIWIGGIAVCGALVGACNNFLSGYATVTFRETLTRQLHRLYFRNHNFYKVNCAEKPISNPDQRIGSDVDILAESLCWMLSAILTTPFTVSYYVCQVGTTLGWIYSFIIVGYFFLIVFLNRLLQNPIVPRVCEKQRWEGRFRQQHLDIVENAERIAFVHGADLAEFRYTEITFSKLLRASKIVQYLYLPVLFVTLLDGRMVKVVTFIICGAHIFAYRSHLSEAEISTEWTKTVFVVTQLGVLCHRYVSIICYLIHIEAMIRRVAELLGGMDDSGKIINEQGSTDSEPSYSVRDLTVTGPDGTVLVRKLNIDINTDFSILITGPSNVGKSSFLRVLRKLWGPAEGHARFGGHNDQVMFLSQNMFFGAACNTLRKTLMYPLDGKETGKCDGSDIAEILAKLHLARVFERLKMDLDDDLDERTLAVLSSGERQRLALARVLIHRPRLVFLDEATNALDKPLVETFFRECRTRGIKTITVSHDRDNLYKFHDRILEFHHDSSWTVRQCRSVCNE</sequence>
<comment type="similarity">
    <text evidence="1">Belongs to the ABC transporter superfamily. ABCD family. Peroxisomal fatty acyl CoA transporter (TC 3.A.1.203) subfamily.</text>
</comment>
<dbReference type="Pfam" id="PF00005">
    <property type="entry name" value="ABC_tran"/>
    <property type="match status" value="1"/>
</dbReference>
<dbReference type="InterPro" id="IPR036640">
    <property type="entry name" value="ABC1_TM_sf"/>
</dbReference>
<dbReference type="PROSITE" id="PS50893">
    <property type="entry name" value="ABC_TRANSPORTER_2"/>
    <property type="match status" value="1"/>
</dbReference>
<dbReference type="PROSITE" id="PS00211">
    <property type="entry name" value="ABC_TRANSPORTER_1"/>
    <property type="match status" value="1"/>
</dbReference>
<dbReference type="GO" id="GO:0005778">
    <property type="term" value="C:peroxisomal membrane"/>
    <property type="evidence" value="ECO:0007669"/>
    <property type="project" value="TreeGrafter"/>
</dbReference>
<evidence type="ECO:0000313" key="12">
    <source>
        <dbReference type="RefSeq" id="XP_018494495.2"/>
    </source>
</evidence>
<dbReference type="InterPro" id="IPR011527">
    <property type="entry name" value="ABC1_TM_dom"/>
</dbReference>
<evidence type="ECO:0000259" key="10">
    <source>
        <dbReference type="PROSITE" id="PS50929"/>
    </source>
</evidence>
<evidence type="ECO:0000256" key="6">
    <source>
        <dbReference type="ARBA" id="ARBA00022989"/>
    </source>
</evidence>
<dbReference type="InterPro" id="IPR027417">
    <property type="entry name" value="P-loop_NTPase"/>
</dbReference>
<dbReference type="GO" id="GO:0005324">
    <property type="term" value="F:long-chain fatty acid transmembrane transporter activity"/>
    <property type="evidence" value="ECO:0007669"/>
    <property type="project" value="TreeGrafter"/>
</dbReference>